<dbReference type="Proteomes" id="UP000023152">
    <property type="component" value="Unassembled WGS sequence"/>
</dbReference>
<dbReference type="GO" id="GO:0036297">
    <property type="term" value="P:interstrand cross-link repair"/>
    <property type="evidence" value="ECO:0007669"/>
    <property type="project" value="TreeGrafter"/>
</dbReference>
<dbReference type="GO" id="GO:0035312">
    <property type="term" value="F:5'-3' DNA exonuclease activity"/>
    <property type="evidence" value="ECO:0007669"/>
    <property type="project" value="TreeGrafter"/>
</dbReference>
<reference evidence="1 2" key="1">
    <citation type="journal article" date="2013" name="Curr. Biol.">
        <title>The Genome of the Foraminiferan Reticulomyxa filosa.</title>
        <authorList>
            <person name="Glockner G."/>
            <person name="Hulsmann N."/>
            <person name="Schleicher M."/>
            <person name="Noegel A.A."/>
            <person name="Eichinger L."/>
            <person name="Gallinger C."/>
            <person name="Pawlowski J."/>
            <person name="Sierra R."/>
            <person name="Euteneuer U."/>
            <person name="Pillet L."/>
            <person name="Moustafa A."/>
            <person name="Platzer M."/>
            <person name="Groth M."/>
            <person name="Szafranski K."/>
            <person name="Schliwa M."/>
        </authorList>
    </citation>
    <scope>NUCLEOTIDE SEQUENCE [LARGE SCALE GENOMIC DNA]</scope>
</reference>
<dbReference type="Gene3D" id="3.60.15.10">
    <property type="entry name" value="Ribonuclease Z/Hydroxyacylglutathione hydrolase-like"/>
    <property type="match status" value="1"/>
</dbReference>
<evidence type="ECO:0000313" key="1">
    <source>
        <dbReference type="EMBL" id="ETO21626.1"/>
    </source>
</evidence>
<sequence>MSFKILEYALKLRPICERNMADTDRCLRSAGKVVCGSEVKRSVKPFGDVRMGIESKHPCFGYLSKRYYASMSVATRCAQVSQICTTSTTTSTSTTASTSTTTTTKTSTTLESALTSTMAIKATIEQVQMLPSSPAPLDTDGGLVASSFSYSSSNTTTKKKEEKVKKRSVTAKKQQWYNQYKMIQGTNIIVDGFTNCSKLAPKNAIYFLSHFHSDHYAGLNKGFNQGLIYASATTCRLAERILGVSRKYLMPLPPFERHKLEESTPRTWVTLLEANHCPGAVMFLFEVEVEQDSQRREYYLHCGDFRCDFDPCSWFQQCNSLLLRPFSSRQMTLHRIYLDTTYCLKQVNLPKQSDSIRYVSG</sequence>
<dbReference type="OrthoDB" id="262529at2759"/>
<keyword evidence="2" id="KW-1185">Reference proteome</keyword>
<name>X6N6F5_RETFI</name>
<dbReference type="InterPro" id="IPR036866">
    <property type="entry name" value="RibonucZ/Hydroxyglut_hydro"/>
</dbReference>
<dbReference type="AlphaFoldDB" id="X6N6F5"/>
<dbReference type="EMBL" id="ASPP01011445">
    <property type="protein sequence ID" value="ETO21626.1"/>
    <property type="molecule type" value="Genomic_DNA"/>
</dbReference>
<accession>X6N6F5</accession>
<dbReference type="CDD" id="cd16273">
    <property type="entry name" value="SNM1A-1C-like_MBL-fold"/>
    <property type="match status" value="1"/>
</dbReference>
<comment type="caution">
    <text evidence="1">The sequence shown here is derived from an EMBL/GenBank/DDBJ whole genome shotgun (WGS) entry which is preliminary data.</text>
</comment>
<proteinExistence type="predicted"/>
<organism evidence="1 2">
    <name type="scientific">Reticulomyxa filosa</name>
    <dbReference type="NCBI Taxonomy" id="46433"/>
    <lineage>
        <taxon>Eukaryota</taxon>
        <taxon>Sar</taxon>
        <taxon>Rhizaria</taxon>
        <taxon>Retaria</taxon>
        <taxon>Foraminifera</taxon>
        <taxon>Monothalamids</taxon>
        <taxon>Reticulomyxidae</taxon>
        <taxon>Reticulomyxa</taxon>
    </lineage>
</organism>
<dbReference type="GO" id="GO:0006303">
    <property type="term" value="P:double-strand break repair via nonhomologous end joining"/>
    <property type="evidence" value="ECO:0007669"/>
    <property type="project" value="TreeGrafter"/>
</dbReference>
<dbReference type="PANTHER" id="PTHR23240">
    <property type="entry name" value="DNA CROSS-LINK REPAIR PROTEIN PSO2/SNM1-RELATED"/>
    <property type="match status" value="1"/>
</dbReference>
<dbReference type="PANTHER" id="PTHR23240:SF6">
    <property type="entry name" value="DNA CROSS-LINK REPAIR 1A PROTEIN"/>
    <property type="match status" value="1"/>
</dbReference>
<dbReference type="SUPFAM" id="SSF56281">
    <property type="entry name" value="Metallo-hydrolase/oxidoreductase"/>
    <property type="match status" value="1"/>
</dbReference>
<gene>
    <name evidence="1" type="ORF">RFI_15577</name>
</gene>
<dbReference type="GO" id="GO:0003684">
    <property type="term" value="F:damaged DNA binding"/>
    <property type="evidence" value="ECO:0007669"/>
    <property type="project" value="TreeGrafter"/>
</dbReference>
<evidence type="ECO:0000313" key="2">
    <source>
        <dbReference type="Proteomes" id="UP000023152"/>
    </source>
</evidence>
<protein>
    <submittedName>
        <fullName evidence="1">Uncharacterized protein</fullName>
    </submittedName>
</protein>